<evidence type="ECO:0000313" key="7">
    <source>
        <dbReference type="EMBL" id="KAK3103344.1"/>
    </source>
</evidence>
<feature type="transmembrane region" description="Helical" evidence="5">
    <location>
        <begin position="1175"/>
        <end position="1199"/>
    </location>
</feature>
<evidence type="ECO:0000256" key="4">
    <source>
        <dbReference type="ARBA" id="ARBA00023136"/>
    </source>
</evidence>
<proteinExistence type="predicted"/>
<protein>
    <recommendedName>
        <fullName evidence="6">G-protein coupled receptors family 2 profile 2 domain-containing protein</fullName>
    </recommendedName>
</protein>
<comment type="caution">
    <text evidence="7">The sequence shown here is derived from an EMBL/GenBank/DDBJ whole genome shotgun (WGS) entry which is preliminary data.</text>
</comment>
<organism evidence="7 8">
    <name type="scientific">Pinctada imbricata</name>
    <name type="common">Atlantic pearl-oyster</name>
    <name type="synonym">Pinctada martensii</name>
    <dbReference type="NCBI Taxonomy" id="66713"/>
    <lineage>
        <taxon>Eukaryota</taxon>
        <taxon>Metazoa</taxon>
        <taxon>Spiralia</taxon>
        <taxon>Lophotrochozoa</taxon>
        <taxon>Mollusca</taxon>
        <taxon>Bivalvia</taxon>
        <taxon>Autobranchia</taxon>
        <taxon>Pteriomorphia</taxon>
        <taxon>Pterioida</taxon>
        <taxon>Pterioidea</taxon>
        <taxon>Pteriidae</taxon>
        <taxon>Pinctada</taxon>
    </lineage>
</organism>
<keyword evidence="3 5" id="KW-1133">Transmembrane helix</keyword>
<dbReference type="InterPro" id="IPR053231">
    <property type="entry name" value="GPCR_LN-TM7"/>
</dbReference>
<dbReference type="GO" id="GO:0016020">
    <property type="term" value="C:membrane"/>
    <property type="evidence" value="ECO:0007669"/>
    <property type="project" value="UniProtKB-SubCell"/>
</dbReference>
<dbReference type="PROSITE" id="PS50261">
    <property type="entry name" value="G_PROTEIN_RECEP_F2_4"/>
    <property type="match status" value="1"/>
</dbReference>
<feature type="transmembrane region" description="Helical" evidence="5">
    <location>
        <begin position="1054"/>
        <end position="1073"/>
    </location>
</feature>
<evidence type="ECO:0000256" key="1">
    <source>
        <dbReference type="ARBA" id="ARBA00004141"/>
    </source>
</evidence>
<evidence type="ECO:0000259" key="6">
    <source>
        <dbReference type="PROSITE" id="PS50261"/>
    </source>
</evidence>
<gene>
    <name evidence="7" type="ORF">FSP39_018624</name>
</gene>
<evidence type="ECO:0000256" key="3">
    <source>
        <dbReference type="ARBA" id="ARBA00022989"/>
    </source>
</evidence>
<feature type="transmembrane region" description="Helical" evidence="5">
    <location>
        <begin position="1238"/>
        <end position="1261"/>
    </location>
</feature>
<reference evidence="7" key="1">
    <citation type="submission" date="2019-08" db="EMBL/GenBank/DDBJ databases">
        <title>The improved chromosome-level genome for the pearl oyster Pinctada fucata martensii using PacBio sequencing and Hi-C.</title>
        <authorList>
            <person name="Zheng Z."/>
        </authorList>
    </citation>
    <scope>NUCLEOTIDE SEQUENCE</scope>
    <source>
        <strain evidence="7">ZZ-2019</strain>
        <tissue evidence="7">Adductor muscle</tissue>
    </source>
</reference>
<dbReference type="PANTHER" id="PTHR45902">
    <property type="entry name" value="LATROPHILIN RECEPTOR-LIKE PROTEIN A"/>
    <property type="match status" value="1"/>
</dbReference>
<comment type="subcellular location">
    <subcellularLocation>
        <location evidence="1">Membrane</location>
        <topology evidence="1">Multi-pass membrane protein</topology>
    </subcellularLocation>
</comment>
<keyword evidence="4 5" id="KW-0472">Membrane</keyword>
<feature type="transmembrane region" description="Helical" evidence="5">
    <location>
        <begin position="1016"/>
        <end position="1042"/>
    </location>
</feature>
<sequence>MLLGIKEYVQFFIIIAVVTSLNYEKLMREYFLLCGPDFFCLPPNVTHRFSIQPELNHTYRNLCPECKCDSACVSRGDCCPDVFFKLPELECVNRTIIKAVSDLKYERNAMYLMVNQCPPGTKKELMDLCEGQHSTEFILLNLPVYDINSNISYRNSFCAECNNVTNHSSWNLDIHCNQFADFNFLSSVKEVIDLANQKKCIFQAYKRNENTLYNMSNCDYVMNNKNLITKCNETSHWTHEDKDIRDACESSFVGLYMSFKNVFCHMCNPAESNDLRDTCNETGLWKPFDEGVRNACKDLPISNATSPYKNVFCYICNRNNYNINQTLDIFTNISETLSMNRTIVQIIKVQVNAINIDYLPEVLKKKHEYSSKLKDTIFRVFSKDMINLKGQIVDLKHLFSRYLELSQTISVCPARQDLLNSSASDSNCICDPFCVFDSTKTLPCCHDSSLELPVRCMQSNDLSIPHAMRHDPTIERHLVIDGCLQHSTNALFNSYCGKRFVNDPFSLLPFSNVRNNVSFHNLYCVLCNLNTSTYVNQMMGDNGGMSDVFSEANNYTSIIQDYIDVSNDYKPWSLIFHCYKYVDYSHYILLSELIQLMQAVGCNITYDDIPATRHCAPHPTACAVDRWRFTNHDIAQACTVGYGLDPWIPKTLMYFKTSNYQFRHFANVYCAHCTYNSTYTVRGFIDECNVTGLWNSVYNDTENRCKTSPFFPYYFPFKNEFCASCNTFLYSISVQSVEGGYGDKRFGVTHIPVPRDMFRIDFEDNYNRRHRVCNVNQVYDIYAGKCRDILCYPGKYLKNSTCHSLFHVTKNLRYSISFGVTSPETITNDTGRDINRASHLAISRKLGLRKMAFHIRKMALYYTDYESIQGFVYIDCFISESVTRVDIERLLVNFISTKSTMNISQNAYDIFPSTNGYFLDPKHNASERNRRSWNNEVSYRQAKVSRLLLCTQIALYNDEYRIISDQNRTYLILSRIDKMLEYDEFESLSNGQIRVCIDTLNSVNYFEKKVSSMEIILSYLNVAGSTLSFVCLLFFLVTYMLFPSLRTAAGKLMMILVFSLLLTLILSSLSFFFVDSALGCTIVGILLHFFWLVVFGSMQVCSFHMYRQFRSSTPPMFHPNVFFISRLCIYIAYVVLLPTAIVLVHIVVSEFQTNNIGYGGNKCFISHPIAKMVSFVLPVVLICISNLYFFISTILVIHYTPSPRSNQDARGEFQVCIRLSTITGVAWLFLIFDSFFPLSAYSFIATAICSFQGLFIFLAFIGNKRILNLYKEFIREKLGQDNSSSPSNTITTANSRLTISKVTKL</sequence>
<dbReference type="EMBL" id="VSWD01000005">
    <property type="protein sequence ID" value="KAK3103344.1"/>
    <property type="molecule type" value="Genomic_DNA"/>
</dbReference>
<keyword evidence="8" id="KW-1185">Reference proteome</keyword>
<dbReference type="Gene3D" id="1.20.1070.10">
    <property type="entry name" value="Rhodopsin 7-helix transmembrane proteins"/>
    <property type="match status" value="1"/>
</dbReference>
<dbReference type="InterPro" id="IPR017981">
    <property type="entry name" value="GPCR_2-like_7TM"/>
</dbReference>
<feature type="transmembrane region" description="Helical" evidence="5">
    <location>
        <begin position="1127"/>
        <end position="1148"/>
    </location>
</feature>
<feature type="domain" description="G-protein coupled receptors family 2 profile 2" evidence="6">
    <location>
        <begin position="1017"/>
        <end position="1264"/>
    </location>
</feature>
<dbReference type="Proteomes" id="UP001186944">
    <property type="component" value="Unassembled WGS sequence"/>
</dbReference>
<evidence type="ECO:0000256" key="2">
    <source>
        <dbReference type="ARBA" id="ARBA00022692"/>
    </source>
</evidence>
<feature type="transmembrane region" description="Helical" evidence="5">
    <location>
        <begin position="1211"/>
        <end position="1232"/>
    </location>
</feature>
<evidence type="ECO:0000256" key="5">
    <source>
        <dbReference type="SAM" id="Phobius"/>
    </source>
</evidence>
<evidence type="ECO:0000313" key="8">
    <source>
        <dbReference type="Proteomes" id="UP001186944"/>
    </source>
</evidence>
<name>A0AA88YQ01_PINIB</name>
<accession>A0AA88YQ01</accession>
<dbReference type="Pfam" id="PF00002">
    <property type="entry name" value="7tm_2"/>
    <property type="match status" value="1"/>
</dbReference>
<dbReference type="GO" id="GO:0004930">
    <property type="term" value="F:G protein-coupled receptor activity"/>
    <property type="evidence" value="ECO:0007669"/>
    <property type="project" value="InterPro"/>
</dbReference>
<keyword evidence="2 5" id="KW-0812">Transmembrane</keyword>
<dbReference type="PANTHER" id="PTHR45902:SF1">
    <property type="entry name" value="LATROPHILIN RECEPTOR-LIKE PROTEIN A"/>
    <property type="match status" value="1"/>
</dbReference>
<feature type="transmembrane region" description="Helical" evidence="5">
    <location>
        <begin position="1085"/>
        <end position="1106"/>
    </location>
</feature>
<dbReference type="InterPro" id="IPR000832">
    <property type="entry name" value="GPCR_2_secretin-like"/>
</dbReference>
<dbReference type="GO" id="GO:0007166">
    <property type="term" value="P:cell surface receptor signaling pathway"/>
    <property type="evidence" value="ECO:0007669"/>
    <property type="project" value="InterPro"/>
</dbReference>
<dbReference type="CDD" id="cd15039">
    <property type="entry name" value="7tmB3_Methuselah-like"/>
    <property type="match status" value="1"/>
</dbReference>